<dbReference type="Gene3D" id="2.130.10.10">
    <property type="entry name" value="YVTN repeat-like/Quinoprotein amine dehydrogenase"/>
    <property type="match status" value="1"/>
</dbReference>
<dbReference type="PANTHER" id="PTHR14773:SF0">
    <property type="entry name" value="WD REPEAT-CONTAINING PROTEIN 76"/>
    <property type="match status" value="1"/>
</dbReference>
<evidence type="ECO:0000313" key="6">
    <source>
        <dbReference type="Proteomes" id="UP000818624"/>
    </source>
</evidence>
<keyword evidence="2" id="KW-0677">Repeat</keyword>
<evidence type="ECO:0000256" key="1">
    <source>
        <dbReference type="ARBA" id="ARBA00022574"/>
    </source>
</evidence>
<evidence type="ECO:0000256" key="4">
    <source>
        <dbReference type="SAM" id="MobiDB-lite"/>
    </source>
</evidence>
<dbReference type="InterPro" id="IPR050853">
    <property type="entry name" value="WD_repeat_DNA-damage-binding"/>
</dbReference>
<accession>A0ABY8ETE7</accession>
<feature type="region of interest" description="Disordered" evidence="4">
    <location>
        <begin position="42"/>
        <end position="80"/>
    </location>
</feature>
<evidence type="ECO:0000256" key="2">
    <source>
        <dbReference type="ARBA" id="ARBA00022737"/>
    </source>
</evidence>
<proteinExistence type="inferred from homology"/>
<keyword evidence="1 3" id="KW-0853">WD repeat</keyword>
<dbReference type="Proteomes" id="UP000818624">
    <property type="component" value="Chromosome 3"/>
</dbReference>
<reference evidence="5 6" key="1">
    <citation type="journal article" date="2020" name="Elife">
        <title>Loss of centromere function drives karyotype evolution in closely related Malassezia species.</title>
        <authorList>
            <person name="Sankaranarayanan S.R."/>
            <person name="Ianiri G."/>
            <person name="Coelho M.A."/>
            <person name="Reza M.H."/>
            <person name="Thimmappa B.C."/>
            <person name="Ganguly P."/>
            <person name="Vadnala R.N."/>
            <person name="Sun S."/>
            <person name="Siddharthan R."/>
            <person name="Tellgren-Roth C."/>
            <person name="Dawson T.L."/>
            <person name="Heitman J."/>
            <person name="Sanyal K."/>
        </authorList>
    </citation>
    <scope>NUCLEOTIDE SEQUENCE [LARGE SCALE GENOMIC DNA]</scope>
    <source>
        <strain evidence="5">CBS14141</strain>
    </source>
</reference>
<protein>
    <recommendedName>
        <fullName evidence="3">DNA damage-binding protein CMR1</fullName>
    </recommendedName>
</protein>
<comment type="similarity">
    <text evidence="3">Belongs to the WD repeat DDB2/WDR76 family.</text>
</comment>
<keyword evidence="3" id="KW-0238">DNA-binding</keyword>
<dbReference type="InterPro" id="IPR015943">
    <property type="entry name" value="WD40/YVTN_repeat-like_dom_sf"/>
</dbReference>
<keyword evidence="6" id="KW-1185">Reference proteome</keyword>
<sequence>MDSAYEKERLANIAENERLLQELGIAGGGSSVFGIVPQKRVANDAARRQRKRAQTEEKPTRVQPKRTSARLQGAKPEDVGSDTYAVRRRGLTQVKIESEREHERSLRMARHEDLDLKQLTEDSLDEEELGRLKTALNVATVDAKPEPKPSEPSELESLLNTMLLRSHARVAQKRIYSMLYHPSTEKDLIFTGDQEGVLGVWNALDTPAQQDGEEETMPSGSAFSLRIHAKSAIGCLRMDPANDDRLYTSSYDASVRTFSLSSGKSTEVYAAPPDVQLGEMDILAPQTQAAEATATPSPQLSERSLWLADHRGGLLHLDVRSSKCMVQRWQVCDKKVRLFAYLDWRHVCKPSDTTLHCDCIKRPNHASF</sequence>
<comment type="function">
    <text evidence="3">DNA-binding protein that binds to both single- and double-stranded DNA. Binds preferentially to UV-damaged DNA. May be involved in DNA-metabolic processes.</text>
</comment>
<dbReference type="SUPFAM" id="SSF50998">
    <property type="entry name" value="Quinoprotein alcohol dehydrogenase-like"/>
    <property type="match status" value="1"/>
</dbReference>
<evidence type="ECO:0000256" key="3">
    <source>
        <dbReference type="RuleBase" id="RU365004"/>
    </source>
</evidence>
<dbReference type="PANTHER" id="PTHR14773">
    <property type="entry name" value="WD REPEAT-CONTAINING PROTEIN 76"/>
    <property type="match status" value="1"/>
</dbReference>
<organism evidence="5 6">
    <name type="scientific">Malassezia furfur</name>
    <name type="common">Pityriasis versicolor infection agent</name>
    <name type="synonym">Pityrosporum furfur</name>
    <dbReference type="NCBI Taxonomy" id="55194"/>
    <lineage>
        <taxon>Eukaryota</taxon>
        <taxon>Fungi</taxon>
        <taxon>Dikarya</taxon>
        <taxon>Basidiomycota</taxon>
        <taxon>Ustilaginomycotina</taxon>
        <taxon>Malasseziomycetes</taxon>
        <taxon>Malasseziales</taxon>
        <taxon>Malasseziaceae</taxon>
        <taxon>Malassezia</taxon>
    </lineage>
</organism>
<feature type="compositionally biased region" description="Basic and acidic residues" evidence="4">
    <location>
        <begin position="42"/>
        <end position="60"/>
    </location>
</feature>
<dbReference type="InterPro" id="IPR011047">
    <property type="entry name" value="Quinoprotein_ADH-like_sf"/>
</dbReference>
<dbReference type="EMBL" id="CP046236">
    <property type="protein sequence ID" value="WFD48881.1"/>
    <property type="molecule type" value="Genomic_DNA"/>
</dbReference>
<gene>
    <name evidence="5" type="ORF">GLX27_003552</name>
</gene>
<evidence type="ECO:0000313" key="5">
    <source>
        <dbReference type="EMBL" id="WFD48881.1"/>
    </source>
</evidence>
<keyword evidence="3" id="KW-0227">DNA damage</keyword>
<name>A0ABY8ETE7_MALFU</name>